<feature type="repeat" description="TPR" evidence="3">
    <location>
        <begin position="349"/>
        <end position="382"/>
    </location>
</feature>
<name>A0A098TI31_9CYAN</name>
<dbReference type="SUPFAM" id="SSF53448">
    <property type="entry name" value="Nucleotide-diphospho-sugar transferases"/>
    <property type="match status" value="1"/>
</dbReference>
<dbReference type="InterPro" id="IPR011990">
    <property type="entry name" value="TPR-like_helical_dom_sf"/>
</dbReference>
<dbReference type="Pfam" id="PF13432">
    <property type="entry name" value="TPR_16"/>
    <property type="match status" value="1"/>
</dbReference>
<feature type="repeat" description="TPR" evidence="3">
    <location>
        <begin position="57"/>
        <end position="90"/>
    </location>
</feature>
<feature type="repeat" description="TPR" evidence="3">
    <location>
        <begin position="91"/>
        <end position="124"/>
    </location>
</feature>
<reference evidence="5 6" key="1">
    <citation type="journal article" date="2014" name="Mol. Ecol.">
        <title>Evolution of Synechococcus.</title>
        <authorList>
            <person name="Dvorak P."/>
            <person name="Casamatta D."/>
            <person name="Hasler P."/>
            <person name="Poulickova A."/>
            <person name="Ondrej V."/>
            <person name="Sanges R."/>
        </authorList>
    </citation>
    <scope>NUCLEOTIDE SEQUENCE [LARGE SCALE GENOMIC DNA]</scope>
    <source>
        <strain evidence="5 6">CAUP A 1101</strain>
    </source>
</reference>
<dbReference type="RefSeq" id="WP_036535835.1">
    <property type="nucleotide sequence ID" value="NZ_JJML01000052.1"/>
</dbReference>
<dbReference type="PANTHER" id="PTHR44943:SF8">
    <property type="entry name" value="TPR REPEAT-CONTAINING PROTEIN MJ0263"/>
    <property type="match status" value="1"/>
</dbReference>
<keyword evidence="1" id="KW-0677">Repeat</keyword>
<dbReference type="OrthoDB" id="536969at2"/>
<evidence type="ECO:0000259" key="4">
    <source>
        <dbReference type="Pfam" id="PF00535"/>
    </source>
</evidence>
<dbReference type="Pfam" id="PF13181">
    <property type="entry name" value="TPR_8"/>
    <property type="match status" value="1"/>
</dbReference>
<feature type="repeat" description="TPR" evidence="3">
    <location>
        <begin position="159"/>
        <end position="192"/>
    </location>
</feature>
<dbReference type="PROSITE" id="PS50005">
    <property type="entry name" value="TPR"/>
    <property type="match status" value="5"/>
</dbReference>
<organism evidence="5 6">
    <name type="scientific">Neosynechococcus sphagnicola sy1</name>
    <dbReference type="NCBI Taxonomy" id="1497020"/>
    <lineage>
        <taxon>Bacteria</taxon>
        <taxon>Bacillati</taxon>
        <taxon>Cyanobacteriota</taxon>
        <taxon>Cyanophyceae</taxon>
        <taxon>Neosynechococcales</taxon>
        <taxon>Neosynechococcaceae</taxon>
        <taxon>Neosynechococcus</taxon>
    </lineage>
</organism>
<dbReference type="AlphaFoldDB" id="A0A098TI31"/>
<evidence type="ECO:0000313" key="5">
    <source>
        <dbReference type="EMBL" id="KGF71774.1"/>
    </source>
</evidence>
<comment type="caution">
    <text evidence="5">The sequence shown here is derived from an EMBL/GenBank/DDBJ whole genome shotgun (WGS) entry which is preliminary data.</text>
</comment>
<feature type="repeat" description="TPR" evidence="3">
    <location>
        <begin position="315"/>
        <end position="348"/>
    </location>
</feature>
<dbReference type="InterPro" id="IPR051685">
    <property type="entry name" value="Ycf3/AcsC/BcsC/TPR_MFPF"/>
</dbReference>
<gene>
    <name evidence="5" type="ORF">DO97_15670</name>
</gene>
<dbReference type="EMBL" id="JJML01000052">
    <property type="protein sequence ID" value="KGF71774.1"/>
    <property type="molecule type" value="Genomic_DNA"/>
</dbReference>
<dbReference type="Gene3D" id="1.25.40.10">
    <property type="entry name" value="Tetratricopeptide repeat domain"/>
    <property type="match status" value="2"/>
</dbReference>
<dbReference type="PROSITE" id="PS50293">
    <property type="entry name" value="TPR_REGION"/>
    <property type="match status" value="2"/>
</dbReference>
<proteinExistence type="predicted"/>
<dbReference type="STRING" id="1497020.DO97_15670"/>
<evidence type="ECO:0000313" key="6">
    <source>
        <dbReference type="Proteomes" id="UP000030170"/>
    </source>
</evidence>
<dbReference type="InterPro" id="IPR029044">
    <property type="entry name" value="Nucleotide-diphossugar_trans"/>
</dbReference>
<evidence type="ECO:0000256" key="3">
    <source>
        <dbReference type="PROSITE-ProRule" id="PRU00339"/>
    </source>
</evidence>
<dbReference type="SUPFAM" id="SSF48452">
    <property type="entry name" value="TPR-like"/>
    <property type="match status" value="2"/>
</dbReference>
<evidence type="ECO:0000256" key="2">
    <source>
        <dbReference type="ARBA" id="ARBA00022803"/>
    </source>
</evidence>
<dbReference type="PANTHER" id="PTHR44943">
    <property type="entry name" value="CELLULOSE SYNTHASE OPERON PROTEIN C"/>
    <property type="match status" value="1"/>
</dbReference>
<dbReference type="Gene3D" id="3.90.550.10">
    <property type="entry name" value="Spore Coat Polysaccharide Biosynthesis Protein SpsA, Chain A"/>
    <property type="match status" value="1"/>
</dbReference>
<dbReference type="InterPro" id="IPR001173">
    <property type="entry name" value="Glyco_trans_2-like"/>
</dbReference>
<dbReference type="Pfam" id="PF13414">
    <property type="entry name" value="TPR_11"/>
    <property type="match status" value="1"/>
</dbReference>
<keyword evidence="2 3" id="KW-0802">TPR repeat</keyword>
<keyword evidence="6" id="KW-1185">Reference proteome</keyword>
<dbReference type="Pfam" id="PF14559">
    <property type="entry name" value="TPR_19"/>
    <property type="match status" value="1"/>
</dbReference>
<evidence type="ECO:0000256" key="1">
    <source>
        <dbReference type="ARBA" id="ARBA00022737"/>
    </source>
</evidence>
<dbReference type="Pfam" id="PF00535">
    <property type="entry name" value="Glycos_transf_2"/>
    <property type="match status" value="1"/>
</dbReference>
<dbReference type="Proteomes" id="UP000030170">
    <property type="component" value="Unassembled WGS sequence"/>
</dbReference>
<feature type="domain" description="Glycosyltransferase 2-like" evidence="4">
    <location>
        <begin position="937"/>
        <end position="1070"/>
    </location>
</feature>
<dbReference type="SMART" id="SM00028">
    <property type="entry name" value="TPR"/>
    <property type="match status" value="6"/>
</dbReference>
<dbReference type="InterPro" id="IPR019734">
    <property type="entry name" value="TPR_rpt"/>
</dbReference>
<protein>
    <recommendedName>
        <fullName evidence="4">Glycosyltransferase 2-like domain-containing protein</fullName>
    </recommendedName>
</protein>
<sequence>MDNIDLNQDQKTLSTSFENQEELTREIQRGDQLLADSKLAEAAAIYMQTLQLYPTSAILHYKLGDLNLRQNQWVQASQYFHQAIELQPDLYWAHYGLGQILIEQGQLHRAAEAFRQAIELKPDFVFAHYNLAQCLTKLDFLDQAFESLQQVIELDATFHWGYFSLGKLHEKCEQHEEAIAAYRKVIELEPHHSGSNQRLALLLDGMSSNQSQSQVDKPKDDKPSEEIEPPIEVQTELDSGNEKLLSFIRQIEKGDQFVADSKLFEAAEEYLIAIQIDPTSPVAHYKYGDVGMRQNHWEVANQHFHQAIELQADFHWGHYGLGQLLKEQGQFSEAIKALQRAIEIKPDFIFAHYNLGRCLIELEHWDEASELFRNIIKLDPDFEWGYLGFQEVTTKQLEAQKKQINEDAAFAFIPPNFSEDSPISQNTEVLSAISDVIQNTVTGYLSFINDENKIFEKVDLLIDDISIGLISTIEIKRNTSTEIVKIESRRWGFQAPIIGILQSLANRNSHTNLRFKSESLSSYIAPDSYHIKAANSSGYLRISTKRFEEVIGVRLINAELMPDNILVLKISSKDNKPKNISFYAVEAESLDNFNSIELLTTITLGAGISTLNIHCDGRKNHLLVVIKNQIGQIIESDFWPDISIFSERLKPNLDFYSKIASTDRLRSASRLLSEFSWHSYGKNSLLSDQPNQNKIQFGVIIIDSHARYQACIEQSLLGLQTLMTHVYSVYRVLITIQPNESEIVIIQLGRLDPMTGVFIFDKQISIAEMTLDLATNTTYSLITQDFIGIFGGELIANLGDETDTERVVTWNSIVKDSSRNEYYTLKRPSIYLSGIDDDNPLRLESLIITSSALLKIWKSDVTVREHTHFLNRLASTAINFGCEHRHLNSFYEACIYPRFNISNVHNQSIKLDDEWYHIPLSLQIKRKSLISNSESCSIIINFRNKAHLTIDSIKSFLAQDRDRSIEFVLINNRSNVNEIHFINEEVDKMKSQHHLCQFQIIDYESEFNHSAQCNLGAKLANNDLLVFANNDIFLMTYGLLDAVLRLCQLPRVATVGTKLLRPQQGKNQKPKFMSGGIFYNPNILSVFGKSNLCEPNLPASLKQQTILTCGNTFGLVAIQKYIYEEIGGLDEINFPTDYNDVDFSIRALQKGFSHLTVNQHYALHLSRASRGDSNDLEIARKLIKYEDSVGLFHRATNFIFLD</sequence>
<accession>A0A098TI31</accession>